<organism evidence="1 2">
    <name type="scientific">Demequina lutea</name>
    <dbReference type="NCBI Taxonomy" id="431489"/>
    <lineage>
        <taxon>Bacteria</taxon>
        <taxon>Bacillati</taxon>
        <taxon>Actinomycetota</taxon>
        <taxon>Actinomycetes</taxon>
        <taxon>Micrococcales</taxon>
        <taxon>Demequinaceae</taxon>
        <taxon>Demequina</taxon>
    </lineage>
</organism>
<keyword evidence="2" id="KW-1185">Reference proteome</keyword>
<proteinExistence type="predicted"/>
<evidence type="ECO:0000313" key="1">
    <source>
        <dbReference type="EMBL" id="NYI42732.1"/>
    </source>
</evidence>
<evidence type="ECO:0000313" key="2">
    <source>
        <dbReference type="Proteomes" id="UP000547973"/>
    </source>
</evidence>
<name>A0A7Y9ZCB5_9MICO</name>
<accession>A0A7Y9ZCB5</accession>
<sequence>MTIGLVTPQQRDLDALDLVISRRTFAPQIIMV</sequence>
<reference evidence="1 2" key="1">
    <citation type="submission" date="2020-07" db="EMBL/GenBank/DDBJ databases">
        <title>Sequencing the genomes of 1000 actinobacteria strains.</title>
        <authorList>
            <person name="Klenk H.-P."/>
        </authorList>
    </citation>
    <scope>NUCLEOTIDE SEQUENCE [LARGE SCALE GENOMIC DNA]</scope>
    <source>
        <strain evidence="1 2">DSM 19970</strain>
    </source>
</reference>
<dbReference type="EMBL" id="JACBZO010000001">
    <property type="protein sequence ID" value="NYI42732.1"/>
    <property type="molecule type" value="Genomic_DNA"/>
</dbReference>
<dbReference type="AlphaFoldDB" id="A0A7Y9ZCB5"/>
<gene>
    <name evidence="1" type="ORF">BKA03_002851</name>
</gene>
<protein>
    <submittedName>
        <fullName evidence="1">Uncharacterized protein</fullName>
    </submittedName>
</protein>
<dbReference type="Proteomes" id="UP000547973">
    <property type="component" value="Unassembled WGS sequence"/>
</dbReference>
<comment type="caution">
    <text evidence="1">The sequence shown here is derived from an EMBL/GenBank/DDBJ whole genome shotgun (WGS) entry which is preliminary data.</text>
</comment>